<dbReference type="PANTHER" id="PTHR30472:SF24">
    <property type="entry name" value="FERRIC ENTEROBACTIN TRANSPORT SYSTEM PERMEASE PROTEIN FEPG"/>
    <property type="match status" value="1"/>
</dbReference>
<organism evidence="9 11">
    <name type="scientific">Orrella dioscoreae</name>
    <dbReference type="NCBI Taxonomy" id="1851544"/>
    <lineage>
        <taxon>Bacteria</taxon>
        <taxon>Pseudomonadati</taxon>
        <taxon>Pseudomonadota</taxon>
        <taxon>Betaproteobacteria</taxon>
        <taxon>Burkholderiales</taxon>
        <taxon>Alcaligenaceae</taxon>
        <taxon>Orrella</taxon>
    </lineage>
</organism>
<evidence type="ECO:0000256" key="6">
    <source>
        <dbReference type="ARBA" id="ARBA00022989"/>
    </source>
</evidence>
<evidence type="ECO:0000256" key="7">
    <source>
        <dbReference type="ARBA" id="ARBA00023136"/>
    </source>
</evidence>
<dbReference type="PANTHER" id="PTHR30472">
    <property type="entry name" value="FERRIC ENTEROBACTIN TRANSPORT SYSTEM PERMEASE PROTEIN"/>
    <property type="match status" value="1"/>
</dbReference>
<accession>A0A1C3K6E9</accession>
<feature type="transmembrane region" description="Helical" evidence="8">
    <location>
        <begin position="172"/>
        <end position="189"/>
    </location>
</feature>
<protein>
    <submittedName>
        <fullName evidence="9">ABC-type Fe3+-siderophore transport system, permease 2 component</fullName>
    </submittedName>
</protein>
<feature type="transmembrane region" description="Helical" evidence="8">
    <location>
        <begin position="237"/>
        <end position="261"/>
    </location>
</feature>
<keyword evidence="4" id="KW-1003">Cell membrane</keyword>
<feature type="transmembrane region" description="Helical" evidence="8">
    <location>
        <begin position="52"/>
        <end position="73"/>
    </location>
</feature>
<keyword evidence="6 8" id="KW-1133">Transmembrane helix</keyword>
<dbReference type="EMBL" id="FLRC01000044">
    <property type="protein sequence ID" value="SBT26965.1"/>
    <property type="molecule type" value="Genomic_DNA"/>
</dbReference>
<reference evidence="10 11" key="2">
    <citation type="submission" date="2017-08" db="EMBL/GenBank/DDBJ databases">
        <authorList>
            <person name="de Groot N.N."/>
        </authorList>
    </citation>
    <scope>NUCLEOTIDE SEQUENCE [LARGE SCALE GENOMIC DNA]</scope>
    <source>
        <strain evidence="10">Orrdi1</strain>
    </source>
</reference>
<dbReference type="InterPro" id="IPR000522">
    <property type="entry name" value="ABC_transptr_permease_BtuC"/>
</dbReference>
<feature type="transmembrane region" description="Helical" evidence="8">
    <location>
        <begin position="307"/>
        <end position="324"/>
    </location>
</feature>
<dbReference type="KEGG" id="odi:ODI_R4313"/>
<evidence type="ECO:0000313" key="9">
    <source>
        <dbReference type="EMBL" id="SBT26965.1"/>
    </source>
</evidence>
<dbReference type="Proteomes" id="UP000078558">
    <property type="component" value="Chromosome I"/>
</dbReference>
<dbReference type="SUPFAM" id="SSF81345">
    <property type="entry name" value="ABC transporter involved in vitamin B12 uptake, BtuC"/>
    <property type="match status" value="1"/>
</dbReference>
<dbReference type="GO" id="GO:0033214">
    <property type="term" value="P:siderophore-iron import into cell"/>
    <property type="evidence" value="ECO:0007669"/>
    <property type="project" value="TreeGrafter"/>
</dbReference>
<keyword evidence="5 8" id="KW-0812">Transmembrane</keyword>
<dbReference type="EMBL" id="LT907988">
    <property type="protein sequence ID" value="SOE52585.1"/>
    <property type="molecule type" value="Genomic_DNA"/>
</dbReference>
<keyword evidence="11" id="KW-1185">Reference proteome</keyword>
<dbReference type="AlphaFoldDB" id="A0A1C3K6E9"/>
<dbReference type="GO" id="GO:0005886">
    <property type="term" value="C:plasma membrane"/>
    <property type="evidence" value="ECO:0007669"/>
    <property type="project" value="UniProtKB-SubCell"/>
</dbReference>
<proteinExistence type="inferred from homology"/>
<comment type="subcellular location">
    <subcellularLocation>
        <location evidence="1">Cell membrane</location>
        <topology evidence="1">Multi-pass membrane protein</topology>
    </subcellularLocation>
</comment>
<dbReference type="Pfam" id="PF01032">
    <property type="entry name" value="FecCD"/>
    <property type="match status" value="1"/>
</dbReference>
<evidence type="ECO:0000256" key="1">
    <source>
        <dbReference type="ARBA" id="ARBA00004651"/>
    </source>
</evidence>
<evidence type="ECO:0000256" key="3">
    <source>
        <dbReference type="ARBA" id="ARBA00022448"/>
    </source>
</evidence>
<feature type="transmembrane region" description="Helical" evidence="8">
    <location>
        <begin position="196"/>
        <end position="217"/>
    </location>
</feature>
<evidence type="ECO:0000256" key="4">
    <source>
        <dbReference type="ARBA" id="ARBA00022475"/>
    </source>
</evidence>
<evidence type="ECO:0000256" key="2">
    <source>
        <dbReference type="ARBA" id="ARBA00007935"/>
    </source>
</evidence>
<evidence type="ECO:0000313" key="10">
    <source>
        <dbReference type="EMBL" id="SOE52585.1"/>
    </source>
</evidence>
<gene>
    <name evidence="9" type="ORF">ODI_01090</name>
    <name evidence="10" type="ORF">ODI_R4313</name>
</gene>
<dbReference type="GO" id="GO:0022857">
    <property type="term" value="F:transmembrane transporter activity"/>
    <property type="evidence" value="ECO:0007669"/>
    <property type="project" value="InterPro"/>
</dbReference>
<name>A0A1C3K6E9_9BURK</name>
<evidence type="ECO:0000256" key="8">
    <source>
        <dbReference type="SAM" id="Phobius"/>
    </source>
</evidence>
<feature type="transmembrane region" description="Helical" evidence="8">
    <location>
        <begin position="145"/>
        <end position="166"/>
    </location>
</feature>
<sequence>MWVGLLLAVACVGLLLVSMMLGKYPIGAGGVLDALAGRGDPRQGFIIEYLRLPRALLALLAGAALGLSGLLLQTLVRNPLASPDVLGMSSGASAAAVFFLSYLTPYLGQHWLPLFAIGGAAAATLAVQVLAITRRGPAAGASPTRLVLTGIAVSALMGACTTAMLASSPSTSTLSAYVWLVGSVFGATWPEVVSMVLWFLVLLPGLAWVGRAVPAYQLDELAARGVGVATGSLRLQLLVLGVLFAGAAVAHAGAVAFVGLISPHVARRWVGQGFGGACVATALIGAMLVALADLVGRTLFLPKDIPAGIFVAVLGGAFFIYLLLRRLR</sequence>
<evidence type="ECO:0000313" key="11">
    <source>
        <dbReference type="Proteomes" id="UP000078558"/>
    </source>
</evidence>
<dbReference type="Gene3D" id="1.10.3470.10">
    <property type="entry name" value="ABC transporter involved in vitamin B12 uptake, BtuC"/>
    <property type="match status" value="1"/>
</dbReference>
<reference evidence="9 11" key="1">
    <citation type="submission" date="2016-06" db="EMBL/GenBank/DDBJ databases">
        <authorList>
            <person name="Kjaerup R.B."/>
            <person name="Dalgaard T.S."/>
            <person name="Juul-Madsen H.R."/>
        </authorList>
    </citation>
    <scope>NUCLEOTIDE SEQUENCE [LARGE SCALE GENOMIC DNA]</scope>
    <source>
        <strain evidence="9">Orrdi1</strain>
    </source>
</reference>
<keyword evidence="7 8" id="KW-0472">Membrane</keyword>
<keyword evidence="3" id="KW-0813">Transport</keyword>
<comment type="similarity">
    <text evidence="2">Belongs to the binding-protein-dependent transport system permease family. FecCD subfamily.</text>
</comment>
<feature type="transmembrane region" description="Helical" evidence="8">
    <location>
        <begin position="273"/>
        <end position="295"/>
    </location>
</feature>
<feature type="transmembrane region" description="Helical" evidence="8">
    <location>
        <begin position="110"/>
        <end position="133"/>
    </location>
</feature>
<dbReference type="CDD" id="cd06550">
    <property type="entry name" value="TM_ABC_iron-siderophores_like"/>
    <property type="match status" value="1"/>
</dbReference>
<dbReference type="InterPro" id="IPR037294">
    <property type="entry name" value="ABC_BtuC-like"/>
</dbReference>
<dbReference type="STRING" id="1851544.ODI_01090"/>
<feature type="transmembrane region" description="Helical" evidence="8">
    <location>
        <begin position="85"/>
        <end position="104"/>
    </location>
</feature>
<evidence type="ECO:0000256" key="5">
    <source>
        <dbReference type="ARBA" id="ARBA00022692"/>
    </source>
</evidence>